<sequence>MSRIKYYIFVFLVLFVTPFYSQNNIEDDVALEQNRIEVFIQNAETETKQSNFYSAINILEKAFKAAEKINDKKSKGIILSKIAN</sequence>
<protein>
    <submittedName>
        <fullName evidence="1">Uncharacterized protein</fullName>
    </submittedName>
</protein>
<reference evidence="1" key="1">
    <citation type="submission" date="2018-06" db="EMBL/GenBank/DDBJ databases">
        <authorList>
            <person name="Zhirakovskaya E."/>
        </authorList>
    </citation>
    <scope>NUCLEOTIDE SEQUENCE</scope>
</reference>
<evidence type="ECO:0000313" key="1">
    <source>
        <dbReference type="EMBL" id="VAV86034.1"/>
    </source>
</evidence>
<name>A0A3B0QWY6_9ZZZZ</name>
<dbReference type="AlphaFoldDB" id="A0A3B0QWY6"/>
<dbReference type="EMBL" id="UOEB01000279">
    <property type="protein sequence ID" value="VAV86034.1"/>
    <property type="molecule type" value="Genomic_DNA"/>
</dbReference>
<feature type="non-terminal residue" evidence="1">
    <location>
        <position position="84"/>
    </location>
</feature>
<gene>
    <name evidence="1" type="ORF">MNBD_BACTEROID02-986</name>
</gene>
<organism evidence="1">
    <name type="scientific">hydrothermal vent metagenome</name>
    <dbReference type="NCBI Taxonomy" id="652676"/>
    <lineage>
        <taxon>unclassified sequences</taxon>
        <taxon>metagenomes</taxon>
        <taxon>ecological metagenomes</taxon>
    </lineage>
</organism>
<proteinExistence type="predicted"/>
<accession>A0A3B0QWY6</accession>